<organism evidence="1">
    <name type="scientific">Arundo donax</name>
    <name type="common">Giant reed</name>
    <name type="synonym">Donax arundinaceus</name>
    <dbReference type="NCBI Taxonomy" id="35708"/>
    <lineage>
        <taxon>Eukaryota</taxon>
        <taxon>Viridiplantae</taxon>
        <taxon>Streptophyta</taxon>
        <taxon>Embryophyta</taxon>
        <taxon>Tracheophyta</taxon>
        <taxon>Spermatophyta</taxon>
        <taxon>Magnoliopsida</taxon>
        <taxon>Liliopsida</taxon>
        <taxon>Poales</taxon>
        <taxon>Poaceae</taxon>
        <taxon>PACMAD clade</taxon>
        <taxon>Arundinoideae</taxon>
        <taxon>Arundineae</taxon>
        <taxon>Arundo</taxon>
    </lineage>
</organism>
<dbReference type="EMBL" id="GBRH01249343">
    <property type="protein sequence ID" value="JAD48552.1"/>
    <property type="molecule type" value="Transcribed_RNA"/>
</dbReference>
<protein>
    <submittedName>
        <fullName evidence="1">Uncharacterized protein</fullName>
    </submittedName>
</protein>
<name>A0A0A9AN98_ARUDO</name>
<reference evidence="1" key="2">
    <citation type="journal article" date="2015" name="Data Brief">
        <title>Shoot transcriptome of the giant reed, Arundo donax.</title>
        <authorList>
            <person name="Barrero R.A."/>
            <person name="Guerrero F.D."/>
            <person name="Moolhuijzen P."/>
            <person name="Goolsby J.A."/>
            <person name="Tidwell J."/>
            <person name="Bellgard S.E."/>
            <person name="Bellgard M.I."/>
        </authorList>
    </citation>
    <scope>NUCLEOTIDE SEQUENCE</scope>
    <source>
        <tissue evidence="1">Shoot tissue taken approximately 20 cm above the soil surface</tissue>
    </source>
</reference>
<evidence type="ECO:0000313" key="1">
    <source>
        <dbReference type="EMBL" id="JAD48552.1"/>
    </source>
</evidence>
<reference evidence="1" key="1">
    <citation type="submission" date="2014-09" db="EMBL/GenBank/DDBJ databases">
        <authorList>
            <person name="Magalhaes I.L.F."/>
            <person name="Oliveira U."/>
            <person name="Santos F.R."/>
            <person name="Vidigal T.H.D.A."/>
            <person name="Brescovit A.D."/>
            <person name="Santos A.J."/>
        </authorList>
    </citation>
    <scope>NUCLEOTIDE SEQUENCE</scope>
    <source>
        <tissue evidence="1">Shoot tissue taken approximately 20 cm above the soil surface</tissue>
    </source>
</reference>
<accession>A0A0A9AN98</accession>
<dbReference type="AlphaFoldDB" id="A0A0A9AN98"/>
<proteinExistence type="predicted"/>
<sequence length="42" mass="5345">MRGARQLRETYFYLWRYPLLERILRVRQWRLQDGFSCDEPEP</sequence>